<proteinExistence type="predicted"/>
<evidence type="ECO:0000313" key="4">
    <source>
        <dbReference type="Proteomes" id="UP000637774"/>
    </source>
</evidence>
<feature type="region of interest" description="Disordered" evidence="1">
    <location>
        <begin position="87"/>
        <end position="120"/>
    </location>
</feature>
<reference evidence="4" key="1">
    <citation type="journal article" date="2019" name="Int. J. Syst. Evol. Microbiol.">
        <title>The Global Catalogue of Microorganisms (GCM) 10K type strain sequencing project: providing services to taxonomists for standard genome sequencing and annotation.</title>
        <authorList>
            <consortium name="The Broad Institute Genomics Platform"/>
            <consortium name="The Broad Institute Genome Sequencing Center for Infectious Disease"/>
            <person name="Wu L."/>
            <person name="Ma J."/>
        </authorList>
    </citation>
    <scope>NUCLEOTIDE SEQUENCE [LARGE SCALE GENOMIC DNA]</scope>
    <source>
        <strain evidence="4">CGMCC 1.14966</strain>
    </source>
</reference>
<organism evidence="3 4">
    <name type="scientific">Hymenobacter frigidus</name>
    <dbReference type="NCBI Taxonomy" id="1524095"/>
    <lineage>
        <taxon>Bacteria</taxon>
        <taxon>Pseudomonadati</taxon>
        <taxon>Bacteroidota</taxon>
        <taxon>Cytophagia</taxon>
        <taxon>Cytophagales</taxon>
        <taxon>Hymenobacteraceae</taxon>
        <taxon>Hymenobacter</taxon>
    </lineage>
</organism>
<evidence type="ECO:0000313" key="3">
    <source>
        <dbReference type="EMBL" id="GGH91192.1"/>
    </source>
</evidence>
<sequence>MELRNPQTNYNKLTLAAAQKRYPALDPKSLLASRRLGKAQDLIIGQPAFFDELNAMLKTEPLADLKTYLRWHLVRSVAPALPTAYGLRRSGLPLQPSPDRGQAASQPPSSAGPSTATSGA</sequence>
<dbReference type="EMBL" id="BMGY01000066">
    <property type="protein sequence ID" value="GGH91192.1"/>
    <property type="molecule type" value="Genomic_DNA"/>
</dbReference>
<dbReference type="Proteomes" id="UP000637774">
    <property type="component" value="Unassembled WGS sequence"/>
</dbReference>
<evidence type="ECO:0000259" key="2">
    <source>
        <dbReference type="Pfam" id="PF05649"/>
    </source>
</evidence>
<keyword evidence="4" id="KW-1185">Reference proteome</keyword>
<accession>A0ABQ2AIX3</accession>
<evidence type="ECO:0000256" key="1">
    <source>
        <dbReference type="SAM" id="MobiDB-lite"/>
    </source>
</evidence>
<dbReference type="SUPFAM" id="SSF55486">
    <property type="entry name" value="Metalloproteases ('zincins'), catalytic domain"/>
    <property type="match status" value="1"/>
</dbReference>
<feature type="compositionally biased region" description="Low complexity" evidence="1">
    <location>
        <begin position="101"/>
        <end position="120"/>
    </location>
</feature>
<dbReference type="InterPro" id="IPR008753">
    <property type="entry name" value="Peptidase_M13_N"/>
</dbReference>
<protein>
    <recommendedName>
        <fullName evidence="2">Peptidase M13 N-terminal domain-containing protein</fullName>
    </recommendedName>
</protein>
<gene>
    <name evidence="3" type="ORF">GCM10011495_38750</name>
</gene>
<comment type="caution">
    <text evidence="3">The sequence shown here is derived from an EMBL/GenBank/DDBJ whole genome shotgun (WGS) entry which is preliminary data.</text>
</comment>
<feature type="domain" description="Peptidase M13 N-terminal" evidence="2">
    <location>
        <begin position="2"/>
        <end position="85"/>
    </location>
</feature>
<dbReference type="InterPro" id="IPR042089">
    <property type="entry name" value="Peptidase_M13_dom_2"/>
</dbReference>
<name>A0ABQ2AIX3_9BACT</name>
<dbReference type="Pfam" id="PF05649">
    <property type="entry name" value="Peptidase_M13_N"/>
    <property type="match status" value="1"/>
</dbReference>
<dbReference type="Gene3D" id="1.10.1380.10">
    <property type="entry name" value="Neutral endopeptidase , domain2"/>
    <property type="match status" value="1"/>
</dbReference>